<dbReference type="EC" id="6.3.2.-" evidence="2"/>
<evidence type="ECO:0000313" key="2">
    <source>
        <dbReference type="EMBL" id="VWP00514.1"/>
    </source>
</evidence>
<dbReference type="GO" id="GO:0016874">
    <property type="term" value="F:ligase activity"/>
    <property type="evidence" value="ECO:0007669"/>
    <property type="project" value="UniProtKB-KW"/>
</dbReference>
<sequence>MALRTSLSSILVDNGTIYLLFLGTLYTLEITFTLTSGLMDVGSLLSLFYDPSGHSITPCLVSNPRLPDQLATQPSDTLPAFIASFAERVQPPPSALEIDPDSRNEQPRSPKAVEAVYIMRLRLVRGFLPSSTIVFSQNDHLHAGEGRPSRLPFQQRRTFSTSLSRLNDKKPTSHTADSYFKDVDRAPPPSEKTYEVDSSNPSVQRPNEQMSGEYSRRSQTEGVEDGTYDVPPSNGLEKDQKLRYGGTQRYYDEQGPGSKVSKAEEGPAGAIAGGRKPEGGS</sequence>
<keyword evidence="2" id="KW-0436">Ligase</keyword>
<dbReference type="AlphaFoldDB" id="A0A5K1K3X2"/>
<evidence type="ECO:0000256" key="1">
    <source>
        <dbReference type="SAM" id="MobiDB-lite"/>
    </source>
</evidence>
<proteinExistence type="predicted"/>
<accession>A0A5K1K3X2</accession>
<protein>
    <submittedName>
        <fullName evidence="2">Nonribosomal peptide synthase sidN (NPRS sidN) (Extracellular siderophore synthetase N))</fullName>
        <ecNumber evidence="2">6.3.2.-</ecNumber>
    </submittedName>
</protein>
<organism evidence="2">
    <name type="scientific">Ganoderma boninense</name>
    <dbReference type="NCBI Taxonomy" id="34458"/>
    <lineage>
        <taxon>Eukaryota</taxon>
        <taxon>Fungi</taxon>
        <taxon>Dikarya</taxon>
        <taxon>Basidiomycota</taxon>
        <taxon>Agaricomycotina</taxon>
        <taxon>Agaricomycetes</taxon>
        <taxon>Polyporales</taxon>
        <taxon>Polyporaceae</taxon>
        <taxon>Ganoderma</taxon>
    </lineage>
</organism>
<gene>
    <name evidence="2" type="primary">K7NCV2</name>
</gene>
<name>A0A5K1K3X2_9APHY</name>
<feature type="region of interest" description="Disordered" evidence="1">
    <location>
        <begin position="161"/>
        <end position="281"/>
    </location>
</feature>
<reference evidence="2" key="1">
    <citation type="submission" date="2019-10" db="EMBL/GenBank/DDBJ databases">
        <authorList>
            <person name="Nor Muhammad N."/>
        </authorList>
    </citation>
    <scope>NUCLEOTIDE SEQUENCE</scope>
</reference>
<dbReference type="EMBL" id="LR728550">
    <property type="protein sequence ID" value="VWP00514.1"/>
    <property type="molecule type" value="Genomic_DNA"/>
</dbReference>
<feature type="compositionally biased region" description="Polar residues" evidence="1">
    <location>
        <begin position="196"/>
        <end position="212"/>
    </location>
</feature>